<reference evidence="2 3" key="1">
    <citation type="journal article" date="2012" name="Genome Biol.">
        <title>Genome and low-iron response of an oceanic diatom adapted to chronic iron limitation.</title>
        <authorList>
            <person name="Lommer M."/>
            <person name="Specht M."/>
            <person name="Roy A.S."/>
            <person name="Kraemer L."/>
            <person name="Andreson R."/>
            <person name="Gutowska M.A."/>
            <person name="Wolf J."/>
            <person name="Bergner S.V."/>
            <person name="Schilhabel M.B."/>
            <person name="Klostermeier U.C."/>
            <person name="Beiko R.G."/>
            <person name="Rosenstiel P."/>
            <person name="Hippler M."/>
            <person name="Laroche J."/>
        </authorList>
    </citation>
    <scope>NUCLEOTIDE SEQUENCE [LARGE SCALE GENOMIC DNA]</scope>
    <source>
        <strain evidence="2 3">CCMP1005</strain>
    </source>
</reference>
<dbReference type="EMBL" id="AGNL01042097">
    <property type="protein sequence ID" value="EJK51170.1"/>
    <property type="molecule type" value="Genomic_DNA"/>
</dbReference>
<proteinExistence type="predicted"/>
<keyword evidence="3" id="KW-1185">Reference proteome</keyword>
<evidence type="ECO:0000313" key="2">
    <source>
        <dbReference type="EMBL" id="EJK51170.1"/>
    </source>
</evidence>
<comment type="caution">
    <text evidence="2">The sequence shown here is derived from an EMBL/GenBank/DDBJ whole genome shotgun (WGS) entry which is preliminary data.</text>
</comment>
<name>K0RD99_THAOC</name>
<feature type="non-terminal residue" evidence="2">
    <location>
        <position position="96"/>
    </location>
</feature>
<dbReference type="Proteomes" id="UP000266841">
    <property type="component" value="Unassembled WGS sequence"/>
</dbReference>
<evidence type="ECO:0000313" key="3">
    <source>
        <dbReference type="Proteomes" id="UP000266841"/>
    </source>
</evidence>
<gene>
    <name evidence="2" type="ORF">THAOC_29681</name>
</gene>
<dbReference type="eggNOG" id="ENOG502SPDS">
    <property type="taxonomic scope" value="Eukaryota"/>
</dbReference>
<keyword evidence="1" id="KW-0732">Signal</keyword>
<feature type="chain" id="PRO_5003840178" evidence="1">
    <location>
        <begin position="23"/>
        <end position="96"/>
    </location>
</feature>
<sequence length="96" mass="10079">MGRISAMLAVGVCATCTLDVCAFQQQMAIGCNGSRLALAEGWTGEVVSNVNEDGSMRGCTIMSNDETTHTVKIDGLEADLGKFSAAVYRKVTSDAK</sequence>
<organism evidence="2 3">
    <name type="scientific">Thalassiosira oceanica</name>
    <name type="common">Marine diatom</name>
    <dbReference type="NCBI Taxonomy" id="159749"/>
    <lineage>
        <taxon>Eukaryota</taxon>
        <taxon>Sar</taxon>
        <taxon>Stramenopiles</taxon>
        <taxon>Ochrophyta</taxon>
        <taxon>Bacillariophyta</taxon>
        <taxon>Coscinodiscophyceae</taxon>
        <taxon>Thalassiosirophycidae</taxon>
        <taxon>Thalassiosirales</taxon>
        <taxon>Thalassiosiraceae</taxon>
        <taxon>Thalassiosira</taxon>
    </lineage>
</organism>
<evidence type="ECO:0000256" key="1">
    <source>
        <dbReference type="SAM" id="SignalP"/>
    </source>
</evidence>
<protein>
    <submittedName>
        <fullName evidence="2">Uncharacterized protein</fullName>
    </submittedName>
</protein>
<accession>K0RD99</accession>
<dbReference type="AlphaFoldDB" id="K0RD99"/>
<feature type="signal peptide" evidence="1">
    <location>
        <begin position="1"/>
        <end position="22"/>
    </location>
</feature>
<dbReference type="OrthoDB" id="42315at2759"/>
<dbReference type="PROSITE" id="PS51257">
    <property type="entry name" value="PROKAR_LIPOPROTEIN"/>
    <property type="match status" value="1"/>
</dbReference>